<accession>A0A0U1LKQ6</accession>
<dbReference type="EMBL" id="CVMT01000001">
    <property type="protein sequence ID" value="CRG83588.1"/>
    <property type="molecule type" value="Genomic_DNA"/>
</dbReference>
<dbReference type="GO" id="GO:0005737">
    <property type="term" value="C:cytoplasm"/>
    <property type="evidence" value="ECO:0007669"/>
    <property type="project" value="TreeGrafter"/>
</dbReference>
<dbReference type="PANTHER" id="PTHR48079:SF6">
    <property type="entry name" value="NAD(P)-BINDING DOMAIN-CONTAINING PROTEIN-RELATED"/>
    <property type="match status" value="1"/>
</dbReference>
<name>A0A0U1LKQ6_TALIS</name>
<dbReference type="GO" id="GO:0004029">
    <property type="term" value="F:aldehyde dehydrogenase (NAD+) activity"/>
    <property type="evidence" value="ECO:0007669"/>
    <property type="project" value="TreeGrafter"/>
</dbReference>
<dbReference type="InterPro" id="IPR016040">
    <property type="entry name" value="NAD(P)-bd_dom"/>
</dbReference>
<keyword evidence="3" id="KW-1185">Reference proteome</keyword>
<dbReference type="OrthoDB" id="2130169at2759"/>
<dbReference type="SUPFAM" id="SSF51735">
    <property type="entry name" value="NAD(P)-binding Rossmann-fold domains"/>
    <property type="match status" value="1"/>
</dbReference>
<dbReference type="AlphaFoldDB" id="A0A0U1LKQ6"/>
<reference evidence="2 3" key="1">
    <citation type="submission" date="2015-04" db="EMBL/GenBank/DDBJ databases">
        <authorList>
            <person name="Syromyatnikov M.Y."/>
            <person name="Popov V.N."/>
        </authorList>
    </citation>
    <scope>NUCLEOTIDE SEQUENCE [LARGE SCALE GENOMIC DNA]</scope>
    <source>
        <strain evidence="2">WF-38-12</strain>
    </source>
</reference>
<protein>
    <recommendedName>
        <fullName evidence="1">NAD(P)-binding domain-containing protein</fullName>
    </recommendedName>
</protein>
<dbReference type="InterPro" id="IPR036291">
    <property type="entry name" value="NAD(P)-bd_dom_sf"/>
</dbReference>
<dbReference type="InterPro" id="IPR051783">
    <property type="entry name" value="NAD(P)-dependent_oxidoreduct"/>
</dbReference>
<evidence type="ECO:0000259" key="1">
    <source>
        <dbReference type="Pfam" id="PF13460"/>
    </source>
</evidence>
<sequence length="338" mass="37249">MASSSSVFLVGTGYIGRNVLDELLSAKHPVTALVRRPEQVSEMEKLGVTAVLGTLSDLDILTAQTVRHEITINTASCDDLPSVEAILSGVQQRVQERKPCTYIHTSGTGVLEDGSMGMYKNDKIYRDDMPEDIHAIPSASMHRHVDIPIVQAARHLGNKAKVVIILPPLVYGFNSAHRRHSFGLVGLVRFAMKHGFAGYVGGGYNMWSVVHVKDLGRAYMSVLKFIETSGADAFLKNPYFFAENGSEISMREGANHIARVLHDVGKIRTPQTHTFSEAHFHDVFGPLTPVGLGCNSRSRAIRLRELGWEPRETTDIWTSWKEDEIPSIIAMLDSASGQ</sequence>
<dbReference type="Proteomes" id="UP000054383">
    <property type="component" value="Unassembled WGS sequence"/>
</dbReference>
<feature type="domain" description="NAD(P)-binding" evidence="1">
    <location>
        <begin position="11"/>
        <end position="75"/>
    </location>
</feature>
<dbReference type="Gene3D" id="3.40.50.720">
    <property type="entry name" value="NAD(P)-binding Rossmann-like Domain"/>
    <property type="match status" value="1"/>
</dbReference>
<dbReference type="PANTHER" id="PTHR48079">
    <property type="entry name" value="PROTEIN YEEZ"/>
    <property type="match status" value="1"/>
</dbReference>
<organism evidence="2 3">
    <name type="scientific">Talaromyces islandicus</name>
    <name type="common">Penicillium islandicum</name>
    <dbReference type="NCBI Taxonomy" id="28573"/>
    <lineage>
        <taxon>Eukaryota</taxon>
        <taxon>Fungi</taxon>
        <taxon>Dikarya</taxon>
        <taxon>Ascomycota</taxon>
        <taxon>Pezizomycotina</taxon>
        <taxon>Eurotiomycetes</taxon>
        <taxon>Eurotiomycetidae</taxon>
        <taxon>Eurotiales</taxon>
        <taxon>Trichocomaceae</taxon>
        <taxon>Talaromyces</taxon>
        <taxon>Talaromyces sect. Islandici</taxon>
    </lineage>
</organism>
<evidence type="ECO:0000313" key="3">
    <source>
        <dbReference type="Proteomes" id="UP000054383"/>
    </source>
</evidence>
<dbReference type="Pfam" id="PF13460">
    <property type="entry name" value="NAD_binding_10"/>
    <property type="match status" value="1"/>
</dbReference>
<dbReference type="STRING" id="28573.A0A0U1LKQ6"/>
<evidence type="ECO:0000313" key="2">
    <source>
        <dbReference type="EMBL" id="CRG83588.1"/>
    </source>
</evidence>
<proteinExistence type="predicted"/>
<gene>
    <name evidence="2" type="ORF">PISL3812_00941</name>
</gene>
<dbReference type="OMA" id="PSTFIHT"/>